<proteinExistence type="predicted"/>
<dbReference type="Proteomes" id="UP000823612">
    <property type="component" value="Unassembled WGS sequence"/>
</dbReference>
<evidence type="ECO:0000313" key="2">
    <source>
        <dbReference type="Proteomes" id="UP000823612"/>
    </source>
</evidence>
<dbReference type="AlphaFoldDB" id="A0A9D9DV08"/>
<gene>
    <name evidence="1" type="ORF">IAB08_04970</name>
</gene>
<reference evidence="1" key="2">
    <citation type="journal article" date="2021" name="PeerJ">
        <title>Extensive microbial diversity within the chicken gut microbiome revealed by metagenomics and culture.</title>
        <authorList>
            <person name="Gilroy R."/>
            <person name="Ravi A."/>
            <person name="Getino M."/>
            <person name="Pursley I."/>
            <person name="Horton D.L."/>
            <person name="Alikhan N.F."/>
            <person name="Baker D."/>
            <person name="Gharbi K."/>
            <person name="Hall N."/>
            <person name="Watson M."/>
            <person name="Adriaenssens E.M."/>
            <person name="Foster-Nyarko E."/>
            <person name="Jarju S."/>
            <person name="Secka A."/>
            <person name="Antonio M."/>
            <person name="Oren A."/>
            <person name="Chaudhuri R.R."/>
            <person name="La Ragione R."/>
            <person name="Hildebrand F."/>
            <person name="Pallen M.J."/>
        </authorList>
    </citation>
    <scope>NUCLEOTIDE SEQUENCE</scope>
    <source>
        <strain evidence="1">2889</strain>
    </source>
</reference>
<comment type="caution">
    <text evidence="1">The sequence shown here is derived from an EMBL/GenBank/DDBJ whole genome shotgun (WGS) entry which is preliminary data.</text>
</comment>
<reference evidence="1" key="1">
    <citation type="submission" date="2020-10" db="EMBL/GenBank/DDBJ databases">
        <authorList>
            <person name="Gilroy R."/>
        </authorList>
    </citation>
    <scope>NUCLEOTIDE SEQUENCE</scope>
    <source>
        <strain evidence="1">2889</strain>
    </source>
</reference>
<protein>
    <submittedName>
        <fullName evidence="1">Uncharacterized protein</fullName>
    </submittedName>
</protein>
<dbReference type="EMBL" id="JADIMZ010000074">
    <property type="protein sequence ID" value="MBO8432625.1"/>
    <property type="molecule type" value="Genomic_DNA"/>
</dbReference>
<organism evidence="1 2">
    <name type="scientific">Candidatus Pullibacteroides excrementavium</name>
    <dbReference type="NCBI Taxonomy" id="2840905"/>
    <lineage>
        <taxon>Bacteria</taxon>
        <taxon>Pseudomonadati</taxon>
        <taxon>Bacteroidota</taxon>
        <taxon>Bacteroidia</taxon>
        <taxon>Bacteroidales</taxon>
        <taxon>Candidatus Pullibacteroides</taxon>
    </lineage>
</organism>
<sequence length="151" mass="17126">MLSTTSNSMQLVAAKALPALSGSSLTYNPEKNIYLTMGYTSQAGNTYFRAIRMSKRLAIFYDIGEGYFHTFLNGITLFCWDGQKAKIIAQKKWGGAEWRCFSESFAKEQSINMLKDYIASQAKMLGTHIDDRTILDYSRNMVEETMQKQLA</sequence>
<accession>A0A9D9DV08</accession>
<name>A0A9D9DV08_9BACT</name>
<evidence type="ECO:0000313" key="1">
    <source>
        <dbReference type="EMBL" id="MBO8432625.1"/>
    </source>
</evidence>